<dbReference type="GO" id="GO:0006355">
    <property type="term" value="P:regulation of DNA-templated transcription"/>
    <property type="evidence" value="ECO:0007669"/>
    <property type="project" value="InterPro"/>
</dbReference>
<dbReference type="InterPro" id="IPR013321">
    <property type="entry name" value="Arc_rbn_hlx_hlx"/>
</dbReference>
<dbReference type="Gene3D" id="1.10.1220.10">
    <property type="entry name" value="Met repressor-like"/>
    <property type="match status" value="1"/>
</dbReference>
<sequence>MARINIRELPEHVHKAISDSAERNNRSTEGEVRSILQSYVASIEDKPARIETLRQSWQKGVGQRLDQLFACVRRDQVFGYGDRQSLVGIARTIGEETPAHLLDCMEGIASPSFDMLDRVVAWSSGSYEWLVSGMGTVFPVENLGTHYQDFFLYDRHNKKITFHLLRICGGRSDGMILCIRHDSDKQTYASGYMYTNFMLKSGMGSGGHGNLNRFIRFLKTNCGDRFFKSYSYEETEVNTDQGTHHPLYYIRAANEDRWLFTLFDGKDPANWLEGYSSSWKEIGDLQFGTGEPELVRA</sequence>
<dbReference type="OrthoDB" id="7022157at2"/>
<comment type="caution">
    <text evidence="2">The sequence shown here is derived from an EMBL/GenBank/DDBJ whole genome shotgun (WGS) entry which is preliminary data.</text>
</comment>
<evidence type="ECO:0000313" key="3">
    <source>
        <dbReference type="Proteomes" id="UP000030564"/>
    </source>
</evidence>
<dbReference type="SUPFAM" id="SSF47598">
    <property type="entry name" value="Ribbon-helix-helix"/>
    <property type="match status" value="1"/>
</dbReference>
<dbReference type="InterPro" id="IPR010985">
    <property type="entry name" value="Ribbon_hlx_hlx"/>
</dbReference>
<proteinExistence type="predicted"/>
<organism evidence="2 3">
    <name type="scientific">Pseudomonas chlororaphis</name>
    <dbReference type="NCBI Taxonomy" id="587753"/>
    <lineage>
        <taxon>Bacteria</taxon>
        <taxon>Pseudomonadati</taxon>
        <taxon>Pseudomonadota</taxon>
        <taxon>Gammaproteobacteria</taxon>
        <taxon>Pseudomonadales</taxon>
        <taxon>Pseudomonadaceae</taxon>
        <taxon>Pseudomonas</taxon>
    </lineage>
</organism>
<dbReference type="PATRIC" id="fig|587753.9.peg.4875"/>
<evidence type="ECO:0000313" key="2">
    <source>
        <dbReference type="EMBL" id="KHA70070.1"/>
    </source>
</evidence>
<dbReference type="Pfam" id="PF22513">
    <property type="entry name" value="FitA-like_RHH"/>
    <property type="match status" value="1"/>
</dbReference>
<gene>
    <name evidence="2" type="ORF">NZ35_27570</name>
</gene>
<protein>
    <recommendedName>
        <fullName evidence="1">Antitoxin FitA-like ribbon-helix-helix domain-containing protein</fullName>
    </recommendedName>
</protein>
<dbReference type="AlphaFoldDB" id="A0A0A6D4L3"/>
<reference evidence="2 3" key="1">
    <citation type="submission" date="2014-10" db="EMBL/GenBank/DDBJ databases">
        <title>Draft genome sequence of Pseudomonas chlororaphis EA105.</title>
        <authorList>
            <person name="McCully L.M."/>
            <person name="Bitzer A.S."/>
            <person name="Spence C."/>
            <person name="Bais H."/>
            <person name="Silby M.W."/>
        </authorList>
    </citation>
    <scope>NUCLEOTIDE SEQUENCE [LARGE SCALE GENOMIC DNA]</scope>
    <source>
        <strain evidence="2 3">EA105</strain>
    </source>
</reference>
<feature type="domain" description="Antitoxin FitA-like ribbon-helix-helix" evidence="1">
    <location>
        <begin position="2"/>
        <end position="39"/>
    </location>
</feature>
<dbReference type="Proteomes" id="UP000030564">
    <property type="component" value="Unassembled WGS sequence"/>
</dbReference>
<dbReference type="EMBL" id="JSFK01000048">
    <property type="protein sequence ID" value="KHA70070.1"/>
    <property type="molecule type" value="Genomic_DNA"/>
</dbReference>
<accession>A0A0A6D4L3</accession>
<evidence type="ECO:0000259" key="1">
    <source>
        <dbReference type="Pfam" id="PF22513"/>
    </source>
</evidence>
<name>A0A0A6D4L3_9PSED</name>
<dbReference type="InterPro" id="IPR053853">
    <property type="entry name" value="FitA-like_RHH"/>
</dbReference>